<protein>
    <recommendedName>
        <fullName evidence="1">Suppressor APC domain-containing protein</fullName>
    </recommendedName>
</protein>
<dbReference type="InterPro" id="IPR057953">
    <property type="entry name" value="SAPC2_N"/>
</dbReference>
<reference evidence="2 3" key="1">
    <citation type="journal article" date="2007" name="Science">
        <title>Sea anemone genome reveals ancestral eumetazoan gene repertoire and genomic organization.</title>
        <authorList>
            <person name="Putnam N.H."/>
            <person name="Srivastava M."/>
            <person name="Hellsten U."/>
            <person name="Dirks B."/>
            <person name="Chapman J."/>
            <person name="Salamov A."/>
            <person name="Terry A."/>
            <person name="Shapiro H."/>
            <person name="Lindquist E."/>
            <person name="Kapitonov V.V."/>
            <person name="Jurka J."/>
            <person name="Genikhovich G."/>
            <person name="Grigoriev I.V."/>
            <person name="Lucas S.M."/>
            <person name="Steele R.E."/>
            <person name="Finnerty J.R."/>
            <person name="Technau U."/>
            <person name="Martindale M.Q."/>
            <person name="Rokhsar D.S."/>
        </authorList>
    </citation>
    <scope>NUCLEOTIDE SEQUENCE [LARGE SCALE GENOMIC DNA]</scope>
    <source>
        <strain evidence="3">CH2 X CH6</strain>
    </source>
</reference>
<evidence type="ECO:0000313" key="3">
    <source>
        <dbReference type="Proteomes" id="UP000001593"/>
    </source>
</evidence>
<gene>
    <name evidence="2" type="ORF">NEMVEDRAFT_v1g58645</name>
</gene>
<keyword evidence="3" id="KW-1185">Reference proteome</keyword>
<dbReference type="PANTHER" id="PTHR14907:SF2">
    <property type="entry name" value="SUPPRESSOR APC DOMAIN-CONTAINING PROTEIN 2"/>
    <property type="match status" value="1"/>
</dbReference>
<dbReference type="Pfam" id="PF25825">
    <property type="entry name" value="SAPC2_N"/>
    <property type="match status" value="1"/>
</dbReference>
<feature type="domain" description="Suppressor APC" evidence="1">
    <location>
        <begin position="1"/>
        <end position="72"/>
    </location>
</feature>
<accession>A7SBP8</accession>
<dbReference type="InParanoid" id="A7SBP8"/>
<dbReference type="EMBL" id="DS469617">
    <property type="protein sequence ID" value="EDO38910.1"/>
    <property type="molecule type" value="Genomic_DNA"/>
</dbReference>
<dbReference type="OMA" id="DDQRTGH"/>
<dbReference type="PANTHER" id="PTHR14907">
    <property type="entry name" value="FI14130P"/>
    <property type="match status" value="1"/>
</dbReference>
<name>A7SBP8_NEMVE</name>
<organism evidence="2 3">
    <name type="scientific">Nematostella vectensis</name>
    <name type="common">Starlet sea anemone</name>
    <dbReference type="NCBI Taxonomy" id="45351"/>
    <lineage>
        <taxon>Eukaryota</taxon>
        <taxon>Metazoa</taxon>
        <taxon>Cnidaria</taxon>
        <taxon>Anthozoa</taxon>
        <taxon>Hexacorallia</taxon>
        <taxon>Actiniaria</taxon>
        <taxon>Edwardsiidae</taxon>
        <taxon>Nematostella</taxon>
    </lineage>
</organism>
<dbReference type="HOGENOM" id="CLU_2712041_0_0_1"/>
<evidence type="ECO:0000259" key="1">
    <source>
        <dbReference type="Pfam" id="PF25825"/>
    </source>
</evidence>
<proteinExistence type="predicted"/>
<dbReference type="PhylomeDB" id="A7SBP8"/>
<sequence length="73" mass="8107">LPKEFTNYMRALFGILDEHNTGYVKLADIQSYLDVKEGQGGLPAGILESLYKVTPRNGLLDFESLCNGFKLAI</sequence>
<feature type="non-terminal residue" evidence="2">
    <location>
        <position position="1"/>
    </location>
</feature>
<dbReference type="AlphaFoldDB" id="A7SBP8"/>
<dbReference type="Proteomes" id="UP000001593">
    <property type="component" value="Unassembled WGS sequence"/>
</dbReference>
<evidence type="ECO:0000313" key="2">
    <source>
        <dbReference type="EMBL" id="EDO38910.1"/>
    </source>
</evidence>
<dbReference type="InterPro" id="IPR026828">
    <property type="entry name" value="SAPC2_1/2"/>
</dbReference>
<feature type="non-terminal residue" evidence="2">
    <location>
        <position position="73"/>
    </location>
</feature>